<dbReference type="CDD" id="cd01989">
    <property type="entry name" value="USP_STK_Ubox_N"/>
    <property type="match status" value="1"/>
</dbReference>
<protein>
    <recommendedName>
        <fullName evidence="3">UspA domain-containing protein</fullName>
    </recommendedName>
</protein>
<dbReference type="InterPro" id="IPR014729">
    <property type="entry name" value="Rossmann-like_a/b/a_fold"/>
</dbReference>
<gene>
    <name evidence="1" type="ORF">TSUD_203870</name>
</gene>
<dbReference type="PANTHER" id="PTHR47382">
    <property type="entry name" value="U-BOX DOMAIN-CONTAINING PROTEIN 52-LIKE"/>
    <property type="match status" value="1"/>
</dbReference>
<reference evidence="2" key="1">
    <citation type="journal article" date="2017" name="Front. Plant Sci.">
        <title>Climate Clever Clovers: New Paradigm to Reduce the Environmental Footprint of Ruminants by Breeding Low Methanogenic Forages Utilizing Haplotype Variation.</title>
        <authorList>
            <person name="Kaur P."/>
            <person name="Appels R."/>
            <person name="Bayer P.E."/>
            <person name="Keeble-Gagnere G."/>
            <person name="Wang J."/>
            <person name="Hirakawa H."/>
            <person name="Shirasawa K."/>
            <person name="Vercoe P."/>
            <person name="Stefanova K."/>
            <person name="Durmic Z."/>
            <person name="Nichols P."/>
            <person name="Revell C."/>
            <person name="Isobe S.N."/>
            <person name="Edwards D."/>
            <person name="Erskine W."/>
        </authorList>
    </citation>
    <scope>NUCLEOTIDE SEQUENCE [LARGE SCALE GENOMIC DNA]</scope>
    <source>
        <strain evidence="2">cv. Daliak</strain>
    </source>
</reference>
<dbReference type="PANTHER" id="PTHR47382:SF3">
    <property type="entry name" value="ADENINE NUCLEOTIDE ALPHA HYDROLASES-LIKE SUPERFAMILY PROTEIN"/>
    <property type="match status" value="1"/>
</dbReference>
<keyword evidence="2" id="KW-1185">Reference proteome</keyword>
<evidence type="ECO:0008006" key="3">
    <source>
        <dbReference type="Google" id="ProtNLM"/>
    </source>
</evidence>
<name>A0A2Z6LLS1_TRISU</name>
<dbReference type="OrthoDB" id="1654852at2759"/>
<dbReference type="Gene3D" id="3.40.50.620">
    <property type="entry name" value="HUPs"/>
    <property type="match status" value="1"/>
</dbReference>
<sequence length="268" mass="29993">MSAKSTETLQQHSQYSSSQLMFNHNYATAGVCEITEEEEEEEVQTNINHLDNEIEEEECVYVAVGKSNTSMEALSWTLNNLITNHSTNTMLYLIHVFPEIKHIPHPLGVGMIARNQVSAEQVEIYLDQERDKRRQLLHKFLHSCSLSKVKVDTILIESDLVAKAILDLIPILQITNLVIGANKSNLRKSRSKKGSGVADQVVQNAPESCKVRVICEGKEVNEQMMMMMSPSPSPQIITTTANSANNDSSVNTKENDSVLCVCFKPKFK</sequence>
<organism evidence="1 2">
    <name type="scientific">Trifolium subterraneum</name>
    <name type="common">Subterranean clover</name>
    <dbReference type="NCBI Taxonomy" id="3900"/>
    <lineage>
        <taxon>Eukaryota</taxon>
        <taxon>Viridiplantae</taxon>
        <taxon>Streptophyta</taxon>
        <taxon>Embryophyta</taxon>
        <taxon>Tracheophyta</taxon>
        <taxon>Spermatophyta</taxon>
        <taxon>Magnoliopsida</taxon>
        <taxon>eudicotyledons</taxon>
        <taxon>Gunneridae</taxon>
        <taxon>Pentapetalae</taxon>
        <taxon>rosids</taxon>
        <taxon>fabids</taxon>
        <taxon>Fabales</taxon>
        <taxon>Fabaceae</taxon>
        <taxon>Papilionoideae</taxon>
        <taxon>50 kb inversion clade</taxon>
        <taxon>NPAAA clade</taxon>
        <taxon>Hologalegina</taxon>
        <taxon>IRL clade</taxon>
        <taxon>Trifolieae</taxon>
        <taxon>Trifolium</taxon>
    </lineage>
</organism>
<dbReference type="Proteomes" id="UP000242715">
    <property type="component" value="Unassembled WGS sequence"/>
</dbReference>
<evidence type="ECO:0000313" key="2">
    <source>
        <dbReference type="Proteomes" id="UP000242715"/>
    </source>
</evidence>
<dbReference type="AlphaFoldDB" id="A0A2Z6LLS1"/>
<dbReference type="EMBL" id="DF973146">
    <property type="protein sequence ID" value="GAU14738.1"/>
    <property type="molecule type" value="Genomic_DNA"/>
</dbReference>
<accession>A0A2Z6LLS1</accession>
<proteinExistence type="predicted"/>
<evidence type="ECO:0000313" key="1">
    <source>
        <dbReference type="EMBL" id="GAU14738.1"/>
    </source>
</evidence>
<dbReference type="SUPFAM" id="SSF52402">
    <property type="entry name" value="Adenine nucleotide alpha hydrolases-like"/>
    <property type="match status" value="1"/>
</dbReference>